<proteinExistence type="predicted"/>
<feature type="transmembrane region" description="Helical" evidence="1">
    <location>
        <begin position="182"/>
        <end position="204"/>
    </location>
</feature>
<reference evidence="2 3" key="1">
    <citation type="journal article" date="2019" name="Nat. Ecol. Evol.">
        <title>Megaphylogeny resolves global patterns of mushroom evolution.</title>
        <authorList>
            <person name="Varga T."/>
            <person name="Krizsan K."/>
            <person name="Foldi C."/>
            <person name="Dima B."/>
            <person name="Sanchez-Garcia M."/>
            <person name="Sanchez-Ramirez S."/>
            <person name="Szollosi G.J."/>
            <person name="Szarkandi J.G."/>
            <person name="Papp V."/>
            <person name="Albert L."/>
            <person name="Andreopoulos W."/>
            <person name="Angelini C."/>
            <person name="Antonin V."/>
            <person name="Barry K.W."/>
            <person name="Bougher N.L."/>
            <person name="Buchanan P."/>
            <person name="Buyck B."/>
            <person name="Bense V."/>
            <person name="Catcheside P."/>
            <person name="Chovatia M."/>
            <person name="Cooper J."/>
            <person name="Damon W."/>
            <person name="Desjardin D."/>
            <person name="Finy P."/>
            <person name="Geml J."/>
            <person name="Haridas S."/>
            <person name="Hughes K."/>
            <person name="Justo A."/>
            <person name="Karasinski D."/>
            <person name="Kautmanova I."/>
            <person name="Kiss B."/>
            <person name="Kocsube S."/>
            <person name="Kotiranta H."/>
            <person name="LaButti K.M."/>
            <person name="Lechner B.E."/>
            <person name="Liimatainen K."/>
            <person name="Lipzen A."/>
            <person name="Lukacs Z."/>
            <person name="Mihaltcheva S."/>
            <person name="Morgado L.N."/>
            <person name="Niskanen T."/>
            <person name="Noordeloos M.E."/>
            <person name="Ohm R.A."/>
            <person name="Ortiz-Santana B."/>
            <person name="Ovrebo C."/>
            <person name="Racz N."/>
            <person name="Riley R."/>
            <person name="Savchenko A."/>
            <person name="Shiryaev A."/>
            <person name="Soop K."/>
            <person name="Spirin V."/>
            <person name="Szebenyi C."/>
            <person name="Tomsovsky M."/>
            <person name="Tulloss R.E."/>
            <person name="Uehling J."/>
            <person name="Grigoriev I.V."/>
            <person name="Vagvolgyi C."/>
            <person name="Papp T."/>
            <person name="Martin F.M."/>
            <person name="Miettinen O."/>
            <person name="Hibbett D.S."/>
            <person name="Nagy L.G."/>
        </authorList>
    </citation>
    <scope>NUCLEOTIDE SEQUENCE [LARGE SCALE GENOMIC DNA]</scope>
    <source>
        <strain evidence="2 3">HHB13444</strain>
    </source>
</reference>
<dbReference type="InParanoid" id="A0A5C3PGH1"/>
<feature type="transmembrane region" description="Helical" evidence="1">
    <location>
        <begin position="262"/>
        <end position="283"/>
    </location>
</feature>
<sequence length="362" mass="40211">MLSPDVPGPLYIHSYAQGVEQDLLNSRIVALVLESMLYGVFTLTYCIGVGELLRGNQPNRLLKRNRMLLVVNTVMFGLATTHFVLTTKITMNGFVAIGARGADRKSVYDTFSRSTHFGSTADIAQFYIYVTQTLIGDVFMVCRLFVVWNDKRAVVALPVILILIDTVSGYGCVPLGRYGILVLPLVFFSFSFFTNMFCTVLIMWRLLQADKVLHADWRFRSRAWFNIVQYRRIVEAIIQSAAIYSTASIALVMTTFLSPNIGYVACLSVFPQIIGVVFSLIVIQIARKSALSNLVNNQSPEWQDMRVVGAAINTKGHTRAMDLEMQMASGMTGAHGEGTLRAEREAARYDPSAELAATEDVS</sequence>
<keyword evidence="1" id="KW-1133">Transmembrane helix</keyword>
<protein>
    <submittedName>
        <fullName evidence="2">Uncharacterized protein</fullName>
    </submittedName>
</protein>
<evidence type="ECO:0000313" key="3">
    <source>
        <dbReference type="Proteomes" id="UP000308197"/>
    </source>
</evidence>
<dbReference type="AlphaFoldDB" id="A0A5C3PGH1"/>
<dbReference type="Proteomes" id="UP000308197">
    <property type="component" value="Unassembled WGS sequence"/>
</dbReference>
<keyword evidence="3" id="KW-1185">Reference proteome</keyword>
<feature type="transmembrane region" description="Helical" evidence="1">
    <location>
        <begin position="236"/>
        <end position="256"/>
    </location>
</feature>
<feature type="transmembrane region" description="Helical" evidence="1">
    <location>
        <begin position="28"/>
        <end position="47"/>
    </location>
</feature>
<feature type="transmembrane region" description="Helical" evidence="1">
    <location>
        <begin position="126"/>
        <end position="146"/>
    </location>
</feature>
<dbReference type="STRING" id="1314778.A0A5C3PGH1"/>
<evidence type="ECO:0000256" key="1">
    <source>
        <dbReference type="SAM" id="Phobius"/>
    </source>
</evidence>
<feature type="transmembrane region" description="Helical" evidence="1">
    <location>
        <begin position="153"/>
        <end position="176"/>
    </location>
</feature>
<gene>
    <name evidence="2" type="ORF">K466DRAFT_598915</name>
</gene>
<keyword evidence="1" id="KW-0472">Membrane</keyword>
<organism evidence="2 3">
    <name type="scientific">Polyporus arcularius HHB13444</name>
    <dbReference type="NCBI Taxonomy" id="1314778"/>
    <lineage>
        <taxon>Eukaryota</taxon>
        <taxon>Fungi</taxon>
        <taxon>Dikarya</taxon>
        <taxon>Basidiomycota</taxon>
        <taxon>Agaricomycotina</taxon>
        <taxon>Agaricomycetes</taxon>
        <taxon>Polyporales</taxon>
        <taxon>Polyporaceae</taxon>
        <taxon>Polyporus</taxon>
    </lineage>
</organism>
<accession>A0A5C3PGH1</accession>
<dbReference type="EMBL" id="ML211125">
    <property type="protein sequence ID" value="TFK88127.1"/>
    <property type="molecule type" value="Genomic_DNA"/>
</dbReference>
<keyword evidence="1" id="KW-0812">Transmembrane</keyword>
<feature type="transmembrane region" description="Helical" evidence="1">
    <location>
        <begin position="67"/>
        <end position="85"/>
    </location>
</feature>
<evidence type="ECO:0000313" key="2">
    <source>
        <dbReference type="EMBL" id="TFK88127.1"/>
    </source>
</evidence>
<name>A0A5C3PGH1_9APHY</name>